<keyword evidence="3" id="KW-1185">Reference proteome</keyword>
<proteinExistence type="predicted"/>
<protein>
    <submittedName>
        <fullName evidence="2">Uncharacterized protein</fullName>
    </submittedName>
</protein>
<organism evidence="2 3">
    <name type="scientific">Synaphobranchus kaupii</name>
    <name type="common">Kaup's arrowtooth eel</name>
    <dbReference type="NCBI Taxonomy" id="118154"/>
    <lineage>
        <taxon>Eukaryota</taxon>
        <taxon>Metazoa</taxon>
        <taxon>Chordata</taxon>
        <taxon>Craniata</taxon>
        <taxon>Vertebrata</taxon>
        <taxon>Euteleostomi</taxon>
        <taxon>Actinopterygii</taxon>
        <taxon>Neopterygii</taxon>
        <taxon>Teleostei</taxon>
        <taxon>Anguilliformes</taxon>
        <taxon>Synaphobranchidae</taxon>
        <taxon>Synaphobranchus</taxon>
    </lineage>
</organism>
<feature type="compositionally biased region" description="Basic and acidic residues" evidence="1">
    <location>
        <begin position="124"/>
        <end position="137"/>
    </location>
</feature>
<dbReference type="Proteomes" id="UP001152622">
    <property type="component" value="Chromosome 7"/>
</dbReference>
<gene>
    <name evidence="2" type="ORF">SKAU_G00217090</name>
</gene>
<feature type="region of interest" description="Disordered" evidence="1">
    <location>
        <begin position="60"/>
        <end position="137"/>
    </location>
</feature>
<comment type="caution">
    <text evidence="2">The sequence shown here is derived from an EMBL/GenBank/DDBJ whole genome shotgun (WGS) entry which is preliminary data.</text>
</comment>
<dbReference type="EMBL" id="JAINUF010000007">
    <property type="protein sequence ID" value="KAJ8354142.1"/>
    <property type="molecule type" value="Genomic_DNA"/>
</dbReference>
<evidence type="ECO:0000313" key="2">
    <source>
        <dbReference type="EMBL" id="KAJ8354142.1"/>
    </source>
</evidence>
<evidence type="ECO:0000256" key="1">
    <source>
        <dbReference type="SAM" id="MobiDB-lite"/>
    </source>
</evidence>
<evidence type="ECO:0000313" key="3">
    <source>
        <dbReference type="Proteomes" id="UP001152622"/>
    </source>
</evidence>
<name>A0A9Q1FAB4_SYNKA</name>
<accession>A0A9Q1FAB4</accession>
<reference evidence="2" key="1">
    <citation type="journal article" date="2023" name="Science">
        <title>Genome structures resolve the early diversification of teleost fishes.</title>
        <authorList>
            <person name="Parey E."/>
            <person name="Louis A."/>
            <person name="Montfort J."/>
            <person name="Bouchez O."/>
            <person name="Roques C."/>
            <person name="Iampietro C."/>
            <person name="Lluch J."/>
            <person name="Castinel A."/>
            <person name="Donnadieu C."/>
            <person name="Desvignes T."/>
            <person name="Floi Bucao C."/>
            <person name="Jouanno E."/>
            <person name="Wen M."/>
            <person name="Mejri S."/>
            <person name="Dirks R."/>
            <person name="Jansen H."/>
            <person name="Henkel C."/>
            <person name="Chen W.J."/>
            <person name="Zahm M."/>
            <person name="Cabau C."/>
            <person name="Klopp C."/>
            <person name="Thompson A.W."/>
            <person name="Robinson-Rechavi M."/>
            <person name="Braasch I."/>
            <person name="Lecointre G."/>
            <person name="Bobe J."/>
            <person name="Postlethwait J.H."/>
            <person name="Berthelot C."/>
            <person name="Roest Crollius H."/>
            <person name="Guiguen Y."/>
        </authorList>
    </citation>
    <scope>NUCLEOTIDE SEQUENCE</scope>
    <source>
        <strain evidence="2">WJC10195</strain>
    </source>
</reference>
<sequence length="137" mass="15524">MGAQLQRSQRLSGLFMHAARRVAVLRLFRWLRDEDEDDELGTSQFGRVFLRPFSRRERNYERSARTMSHGGGARPRGQLASGGKWRRPSRAAGAKRVAQDRVPRRQFGLDSDGSSAEDVTPAPPKEDFNAVTARQRD</sequence>
<dbReference type="AlphaFoldDB" id="A0A9Q1FAB4"/>